<feature type="transmembrane region" description="Helical" evidence="6">
    <location>
        <begin position="53"/>
        <end position="78"/>
    </location>
</feature>
<keyword evidence="4 6" id="KW-0472">Membrane</keyword>
<keyword evidence="3 6" id="KW-1133">Transmembrane helix</keyword>
<organism evidence="9 10">
    <name type="scientific">Candidatus Wallbacteria bacterium HGW-Wallbacteria-1</name>
    <dbReference type="NCBI Taxonomy" id="2013854"/>
    <lineage>
        <taxon>Bacteria</taxon>
        <taxon>Candidatus Walliibacteriota</taxon>
    </lineage>
</organism>
<evidence type="ECO:0000256" key="1">
    <source>
        <dbReference type="ARBA" id="ARBA00004141"/>
    </source>
</evidence>
<dbReference type="InterPro" id="IPR012340">
    <property type="entry name" value="NA-bd_OB-fold"/>
</dbReference>
<feature type="transmembrane region" description="Helical" evidence="6">
    <location>
        <begin position="6"/>
        <end position="24"/>
    </location>
</feature>
<dbReference type="Proteomes" id="UP000233256">
    <property type="component" value="Unassembled WGS sequence"/>
</dbReference>
<evidence type="ECO:0000256" key="2">
    <source>
        <dbReference type="ARBA" id="ARBA00022692"/>
    </source>
</evidence>
<comment type="caution">
    <text evidence="9">The sequence shown here is derived from an EMBL/GenBank/DDBJ whole genome shotgun (WGS) entry which is preliminary data.</text>
</comment>
<accession>A0A2N1PPC2</accession>
<evidence type="ECO:0000313" key="10">
    <source>
        <dbReference type="Proteomes" id="UP000233256"/>
    </source>
</evidence>
<dbReference type="PANTHER" id="PTHR33507">
    <property type="entry name" value="INNER MEMBRANE PROTEIN YBBJ"/>
    <property type="match status" value="1"/>
</dbReference>
<evidence type="ECO:0000259" key="8">
    <source>
        <dbReference type="Pfam" id="PF24961"/>
    </source>
</evidence>
<comment type="subcellular location">
    <subcellularLocation>
        <location evidence="1">Membrane</location>
        <topology evidence="1">Multi-pass membrane protein</topology>
    </subcellularLocation>
</comment>
<reference evidence="9 10" key="1">
    <citation type="journal article" date="2017" name="ISME J.">
        <title>Potential for microbial H2 and metal transformations associated with novel bacteria and archaea in deep terrestrial subsurface sediments.</title>
        <authorList>
            <person name="Hernsdorf A.W."/>
            <person name="Amano Y."/>
            <person name="Miyakawa K."/>
            <person name="Ise K."/>
            <person name="Suzuki Y."/>
            <person name="Anantharaman K."/>
            <person name="Probst A."/>
            <person name="Burstein D."/>
            <person name="Thomas B.C."/>
            <person name="Banfield J.F."/>
        </authorList>
    </citation>
    <scope>NUCLEOTIDE SEQUENCE [LARGE SCALE GENOMIC DNA]</scope>
    <source>
        <strain evidence="9">HGW-Wallbacteria-1</strain>
    </source>
</reference>
<evidence type="ECO:0000313" key="9">
    <source>
        <dbReference type="EMBL" id="PKK90185.1"/>
    </source>
</evidence>
<dbReference type="Gene3D" id="2.40.50.140">
    <property type="entry name" value="Nucleic acid-binding proteins"/>
    <property type="match status" value="1"/>
</dbReference>
<sequence>MIWTTLFTLIGLGMVLLMTEIFLIPGFGITGIAGLISFLGGIGYALYLSSTGVLSPFLTSLFVLFSIIAVPAGIYFLGSRLKDSSLARKMILEESLDGEKGFRASNDELLLLYGERGETITALKPCGSAMIRGERVSVICEDGFLDKGVSVVVTNIEDNSVYVRRESAEASEPANAVSASRVSSDTQGESEKENQNRGFHAGA</sequence>
<dbReference type="GO" id="GO:0005886">
    <property type="term" value="C:plasma membrane"/>
    <property type="evidence" value="ECO:0007669"/>
    <property type="project" value="TreeGrafter"/>
</dbReference>
<feature type="domain" description="NfeD-like C-terminal" evidence="7">
    <location>
        <begin position="112"/>
        <end position="165"/>
    </location>
</feature>
<dbReference type="Pfam" id="PF24961">
    <property type="entry name" value="NfeD_membrane"/>
    <property type="match status" value="1"/>
</dbReference>
<feature type="region of interest" description="Disordered" evidence="5">
    <location>
        <begin position="166"/>
        <end position="203"/>
    </location>
</feature>
<dbReference type="InterPro" id="IPR052165">
    <property type="entry name" value="Membrane_assoc_protease"/>
</dbReference>
<protein>
    <submittedName>
        <fullName evidence="9">Uncharacterized protein</fullName>
    </submittedName>
</protein>
<proteinExistence type="predicted"/>
<dbReference type="InterPro" id="IPR056739">
    <property type="entry name" value="NfeD_membrane"/>
</dbReference>
<dbReference type="EMBL" id="PGXC01000007">
    <property type="protein sequence ID" value="PKK90185.1"/>
    <property type="molecule type" value="Genomic_DNA"/>
</dbReference>
<gene>
    <name evidence="9" type="ORF">CVV64_10675</name>
</gene>
<feature type="domain" description="NfeD integral membrane" evidence="8">
    <location>
        <begin position="8"/>
        <end position="69"/>
    </location>
</feature>
<evidence type="ECO:0000256" key="5">
    <source>
        <dbReference type="SAM" id="MobiDB-lite"/>
    </source>
</evidence>
<dbReference type="PANTHER" id="PTHR33507:SF3">
    <property type="entry name" value="INNER MEMBRANE PROTEIN YBBJ"/>
    <property type="match status" value="1"/>
</dbReference>
<evidence type="ECO:0000256" key="4">
    <source>
        <dbReference type="ARBA" id="ARBA00023136"/>
    </source>
</evidence>
<dbReference type="AlphaFoldDB" id="A0A2N1PPC2"/>
<evidence type="ECO:0000256" key="6">
    <source>
        <dbReference type="SAM" id="Phobius"/>
    </source>
</evidence>
<keyword evidence="2 6" id="KW-0812">Transmembrane</keyword>
<dbReference type="InterPro" id="IPR002810">
    <property type="entry name" value="NfeD-like_C"/>
</dbReference>
<feature type="compositionally biased region" description="Polar residues" evidence="5">
    <location>
        <begin position="177"/>
        <end position="187"/>
    </location>
</feature>
<feature type="transmembrane region" description="Helical" evidence="6">
    <location>
        <begin position="29"/>
        <end position="47"/>
    </location>
</feature>
<evidence type="ECO:0000256" key="3">
    <source>
        <dbReference type="ARBA" id="ARBA00022989"/>
    </source>
</evidence>
<name>A0A2N1PPC2_9BACT</name>
<evidence type="ECO:0000259" key="7">
    <source>
        <dbReference type="Pfam" id="PF01957"/>
    </source>
</evidence>
<dbReference type="Pfam" id="PF01957">
    <property type="entry name" value="NfeD"/>
    <property type="match status" value="1"/>
</dbReference>